<dbReference type="InterPro" id="IPR021384">
    <property type="entry name" value="Mediator_Med21"/>
</dbReference>
<dbReference type="GO" id="GO:0016592">
    <property type="term" value="C:mediator complex"/>
    <property type="evidence" value="ECO:0007669"/>
    <property type="project" value="UniProtKB-UniRule"/>
</dbReference>
<dbReference type="GO" id="GO:0006357">
    <property type="term" value="P:regulation of transcription by RNA polymerase II"/>
    <property type="evidence" value="ECO:0007669"/>
    <property type="project" value="TreeGrafter"/>
</dbReference>
<dbReference type="PANTHER" id="PTHR13381">
    <property type="entry name" value="RNA POLYMERASE II HOLOENZYME COMPONENT SRB7"/>
    <property type="match status" value="1"/>
</dbReference>
<keyword evidence="9" id="KW-1185">Reference proteome</keyword>
<name>A0AAD2CA48_9STRA</name>
<dbReference type="GO" id="GO:0003712">
    <property type="term" value="F:transcription coregulator activity"/>
    <property type="evidence" value="ECO:0007669"/>
    <property type="project" value="TreeGrafter"/>
</dbReference>
<evidence type="ECO:0000256" key="7">
    <source>
        <dbReference type="SAM" id="MobiDB-lite"/>
    </source>
</evidence>
<dbReference type="Gene3D" id="6.10.280.10">
    <property type="entry name" value="Mediator complex, subunit Med21"/>
    <property type="match status" value="1"/>
</dbReference>
<evidence type="ECO:0000313" key="8">
    <source>
        <dbReference type="EMBL" id="CAJ1895374.1"/>
    </source>
</evidence>
<keyword evidence="2 6" id="KW-0805">Transcription regulation</keyword>
<protein>
    <recommendedName>
        <fullName evidence="6">Mediator of RNA polymerase II transcription subunit 21</fullName>
    </recommendedName>
</protein>
<feature type="region of interest" description="Disordered" evidence="7">
    <location>
        <begin position="1"/>
        <end position="31"/>
    </location>
</feature>
<comment type="function">
    <text evidence="6">Component of the Mediator complex, a coactivator involved in the regulated transcription of nearly all RNA polymerase II-dependent genes. Mediator functions as a bridge to convey information from gene-specific regulatory proteins to the basal RNA polymerase II transcription machinery. Mediator is recruited to promoters by direct interactions with regulatory proteins and serves as a scaffold for the assembly of a functional preinitiation complex with RNA polymerase II and the general transcription factors.</text>
</comment>
<keyword evidence="5 6" id="KW-0539">Nucleus</keyword>
<comment type="subunit">
    <text evidence="6">Component of the Mediator complex.</text>
</comment>
<reference evidence="8" key="1">
    <citation type="submission" date="2023-08" db="EMBL/GenBank/DDBJ databases">
        <authorList>
            <person name="Audoor S."/>
            <person name="Bilcke G."/>
        </authorList>
    </citation>
    <scope>NUCLEOTIDE SEQUENCE</scope>
</reference>
<dbReference type="Pfam" id="PF11221">
    <property type="entry name" value="Med21"/>
    <property type="match status" value="1"/>
</dbReference>
<dbReference type="PANTHER" id="PTHR13381:SF0">
    <property type="entry name" value="MEDIATOR OF RNA POLYMERASE II TRANSCRIPTION SUBUNIT 21"/>
    <property type="match status" value="1"/>
</dbReference>
<evidence type="ECO:0000256" key="5">
    <source>
        <dbReference type="ARBA" id="ARBA00023242"/>
    </source>
</evidence>
<evidence type="ECO:0000256" key="3">
    <source>
        <dbReference type="ARBA" id="ARBA00023159"/>
    </source>
</evidence>
<gene>
    <name evidence="8" type="ORF">CYCCA115_LOCUS171</name>
</gene>
<evidence type="ECO:0000256" key="2">
    <source>
        <dbReference type="ARBA" id="ARBA00023015"/>
    </source>
</evidence>
<accession>A0AAD2CA48</accession>
<proteinExistence type="inferred from homology"/>
<sequence>MVEDKQQPDPMTVDSVTKETPPTAETDEKVDKITALQDAIDGLSLAMFEALRGLRDAVAPESGNLGGDGNNNQNNENPEPDLEEFWTLYRSGDPTTVAMVQKVSPTPPKKREEYARIFSKIESLRDAALVKRLADTVLEKSADIDERVDRLPGMDRTKAEQMDYIEELIKKNQDVTTKLEETFDQAKKRRGHVRTYIRDNTCSALGIDEEVD</sequence>
<comment type="similarity">
    <text evidence="6">Belongs to the Mediator complex subunit 21 family.</text>
</comment>
<dbReference type="AlphaFoldDB" id="A0AAD2CA48"/>
<dbReference type="Proteomes" id="UP001295423">
    <property type="component" value="Unassembled WGS sequence"/>
</dbReference>
<comment type="subcellular location">
    <subcellularLocation>
        <location evidence="1 6">Nucleus</location>
    </subcellularLocation>
</comment>
<organism evidence="8 9">
    <name type="scientific">Cylindrotheca closterium</name>
    <dbReference type="NCBI Taxonomy" id="2856"/>
    <lineage>
        <taxon>Eukaryota</taxon>
        <taxon>Sar</taxon>
        <taxon>Stramenopiles</taxon>
        <taxon>Ochrophyta</taxon>
        <taxon>Bacillariophyta</taxon>
        <taxon>Bacillariophyceae</taxon>
        <taxon>Bacillariophycidae</taxon>
        <taxon>Bacillariales</taxon>
        <taxon>Bacillariaceae</taxon>
        <taxon>Cylindrotheca</taxon>
    </lineage>
</organism>
<evidence type="ECO:0000256" key="6">
    <source>
        <dbReference type="RuleBase" id="RU366036"/>
    </source>
</evidence>
<comment type="caution">
    <text evidence="8">The sequence shown here is derived from an EMBL/GenBank/DDBJ whole genome shotgun (WGS) entry which is preliminary data.</text>
</comment>
<dbReference type="InterPro" id="IPR037212">
    <property type="entry name" value="Med7/Med21-like"/>
</dbReference>
<keyword evidence="3 6" id="KW-0010">Activator</keyword>
<dbReference type="SUPFAM" id="SSF140718">
    <property type="entry name" value="Mediator hinge subcomplex-like"/>
    <property type="match status" value="1"/>
</dbReference>
<keyword evidence="4 6" id="KW-0804">Transcription</keyword>
<dbReference type="EMBL" id="CAKOGP040000001">
    <property type="protein sequence ID" value="CAJ1895374.1"/>
    <property type="molecule type" value="Genomic_DNA"/>
</dbReference>
<evidence type="ECO:0000313" key="9">
    <source>
        <dbReference type="Proteomes" id="UP001295423"/>
    </source>
</evidence>
<feature type="region of interest" description="Disordered" evidence="7">
    <location>
        <begin position="59"/>
        <end position="80"/>
    </location>
</feature>
<evidence type="ECO:0000256" key="4">
    <source>
        <dbReference type="ARBA" id="ARBA00023163"/>
    </source>
</evidence>
<evidence type="ECO:0000256" key="1">
    <source>
        <dbReference type="ARBA" id="ARBA00004123"/>
    </source>
</evidence>